<evidence type="ECO:0000256" key="3">
    <source>
        <dbReference type="ARBA" id="ARBA00022801"/>
    </source>
</evidence>
<keyword evidence="11" id="KW-1185">Reference proteome</keyword>
<keyword evidence="2" id="KW-0444">Lipid biosynthesis</keyword>
<evidence type="ECO:0000256" key="4">
    <source>
        <dbReference type="ARBA" id="ARBA00022832"/>
    </source>
</evidence>
<gene>
    <name evidence="10" type="ORF">H8704_09775</name>
</gene>
<sequence length="235" mass="27529">MYSFESRVRYSELAENGRLSLDGIVNYLQDCTCFESEKLGVGMETTYSRERMWVLNFWQIVVDRYPKLGEQIRITTQACGSEKMFGYRNFMIHDEAGDMVVKAYSIWSLLDMKKGRPCMVQPEDIELYGIEEPLPMEKVSRKIAVPKEGGQQQKGFQVQEYHLDTNHHVNNGQYVRMATAYLPDDFPVREMRAEYRRQAKLGDMIQPMRNEMEDGYLVVLQDPEGQVYCVVRFIR</sequence>
<dbReference type="InterPro" id="IPR045023">
    <property type="entry name" value="FATA/B"/>
</dbReference>
<dbReference type="InterPro" id="IPR049427">
    <property type="entry name" value="Acyl-ACP_TE_C"/>
</dbReference>
<keyword evidence="5" id="KW-0809">Transit peptide</keyword>
<keyword evidence="6" id="KW-0443">Lipid metabolism</keyword>
<dbReference type="Pfam" id="PF20791">
    <property type="entry name" value="Acyl-ACP_TE_C"/>
    <property type="match status" value="1"/>
</dbReference>
<evidence type="ECO:0000313" key="10">
    <source>
        <dbReference type="EMBL" id="MBC8562907.1"/>
    </source>
</evidence>
<keyword evidence="7" id="KW-0275">Fatty acid biosynthesis</keyword>
<evidence type="ECO:0000313" key="11">
    <source>
        <dbReference type="Proteomes" id="UP000606193"/>
    </source>
</evidence>
<proteinExistence type="inferred from homology"/>
<dbReference type="PANTHER" id="PTHR31727">
    <property type="entry name" value="OLEOYL-ACYL CARRIER PROTEIN THIOESTERASE 1, CHLOROPLASTIC"/>
    <property type="match status" value="1"/>
</dbReference>
<evidence type="ECO:0000256" key="6">
    <source>
        <dbReference type="ARBA" id="ARBA00023098"/>
    </source>
</evidence>
<protein>
    <submittedName>
        <fullName evidence="10">Acyl-[acyl-carrier-protein] thioesterase</fullName>
    </submittedName>
</protein>
<name>A0ABR7N2Q7_9FIRM</name>
<dbReference type="Proteomes" id="UP000606193">
    <property type="component" value="Unassembled WGS sequence"/>
</dbReference>
<dbReference type="Pfam" id="PF01643">
    <property type="entry name" value="Acyl-ACP_TE"/>
    <property type="match status" value="1"/>
</dbReference>
<comment type="caution">
    <text evidence="10">The sequence shown here is derived from an EMBL/GenBank/DDBJ whole genome shotgun (WGS) entry which is preliminary data.</text>
</comment>
<evidence type="ECO:0000256" key="7">
    <source>
        <dbReference type="ARBA" id="ARBA00023160"/>
    </source>
</evidence>
<dbReference type="Gene3D" id="3.10.129.10">
    <property type="entry name" value="Hotdog Thioesterase"/>
    <property type="match status" value="1"/>
</dbReference>
<dbReference type="InterPro" id="IPR002864">
    <property type="entry name" value="Acyl-ACP_thioesterase_NHD"/>
</dbReference>
<reference evidence="10 11" key="1">
    <citation type="submission" date="2020-08" db="EMBL/GenBank/DDBJ databases">
        <title>Genome public.</title>
        <authorList>
            <person name="Liu C."/>
            <person name="Sun Q."/>
        </authorList>
    </citation>
    <scope>NUCLEOTIDE SEQUENCE [LARGE SCALE GENOMIC DNA]</scope>
    <source>
        <strain evidence="10 11">NSJ-37</strain>
    </source>
</reference>
<dbReference type="PANTHER" id="PTHR31727:SF6">
    <property type="entry name" value="OLEOYL-ACYL CARRIER PROTEIN THIOESTERASE 1, CHLOROPLASTIC"/>
    <property type="match status" value="1"/>
</dbReference>
<evidence type="ECO:0000256" key="5">
    <source>
        <dbReference type="ARBA" id="ARBA00022946"/>
    </source>
</evidence>
<comment type="similarity">
    <text evidence="1">Belongs to the acyl-ACP thioesterase family.</text>
</comment>
<dbReference type="SUPFAM" id="SSF54637">
    <property type="entry name" value="Thioesterase/thiol ester dehydrase-isomerase"/>
    <property type="match status" value="2"/>
</dbReference>
<evidence type="ECO:0000256" key="2">
    <source>
        <dbReference type="ARBA" id="ARBA00022516"/>
    </source>
</evidence>
<feature type="domain" description="Acyl-ACP thioesterase-like C-terminal" evidence="9">
    <location>
        <begin position="151"/>
        <end position="208"/>
    </location>
</feature>
<evidence type="ECO:0000259" key="8">
    <source>
        <dbReference type="Pfam" id="PF01643"/>
    </source>
</evidence>
<accession>A0ABR7N2Q7</accession>
<keyword evidence="3" id="KW-0378">Hydrolase</keyword>
<dbReference type="RefSeq" id="WP_249298157.1">
    <property type="nucleotide sequence ID" value="NZ_JACRSX010000013.1"/>
</dbReference>
<dbReference type="EMBL" id="JACRSX010000013">
    <property type="protein sequence ID" value="MBC8562907.1"/>
    <property type="molecule type" value="Genomic_DNA"/>
</dbReference>
<keyword evidence="4" id="KW-0276">Fatty acid metabolism</keyword>
<evidence type="ECO:0000259" key="9">
    <source>
        <dbReference type="Pfam" id="PF20791"/>
    </source>
</evidence>
<dbReference type="InterPro" id="IPR029069">
    <property type="entry name" value="HotDog_dom_sf"/>
</dbReference>
<evidence type="ECO:0000256" key="1">
    <source>
        <dbReference type="ARBA" id="ARBA00006500"/>
    </source>
</evidence>
<feature type="domain" description="Acyl-ACP thioesterase N-terminal hotdog" evidence="8">
    <location>
        <begin position="6"/>
        <end position="128"/>
    </location>
</feature>
<organism evidence="10 11">
    <name type="scientific">Jutongia huaianensis</name>
    <dbReference type="NCBI Taxonomy" id="2763668"/>
    <lineage>
        <taxon>Bacteria</taxon>
        <taxon>Bacillati</taxon>
        <taxon>Bacillota</taxon>
        <taxon>Clostridia</taxon>
        <taxon>Lachnospirales</taxon>
        <taxon>Lachnospiraceae</taxon>
        <taxon>Jutongia</taxon>
    </lineage>
</organism>
<dbReference type="CDD" id="cd00586">
    <property type="entry name" value="4HBT"/>
    <property type="match status" value="1"/>
</dbReference>